<comment type="caution">
    <text evidence="2">The sequence shown here is derived from an EMBL/GenBank/DDBJ whole genome shotgun (WGS) entry which is preliminary data.</text>
</comment>
<organism evidence="2 3">
    <name type="scientific">Microbulbifer celer</name>
    <dbReference type="NCBI Taxonomy" id="435905"/>
    <lineage>
        <taxon>Bacteria</taxon>
        <taxon>Pseudomonadati</taxon>
        <taxon>Pseudomonadota</taxon>
        <taxon>Gammaproteobacteria</taxon>
        <taxon>Cellvibrionales</taxon>
        <taxon>Microbulbiferaceae</taxon>
        <taxon>Microbulbifer</taxon>
    </lineage>
</organism>
<accession>A0ABW3UA32</accession>
<feature type="region of interest" description="Disordered" evidence="1">
    <location>
        <begin position="1"/>
        <end position="26"/>
    </location>
</feature>
<evidence type="ECO:0000313" key="3">
    <source>
        <dbReference type="Proteomes" id="UP001597264"/>
    </source>
</evidence>
<dbReference type="Gene3D" id="3.20.20.80">
    <property type="entry name" value="Glycosidases"/>
    <property type="match status" value="1"/>
</dbReference>
<evidence type="ECO:0000256" key="1">
    <source>
        <dbReference type="SAM" id="MobiDB-lite"/>
    </source>
</evidence>
<dbReference type="SUPFAM" id="SSF51445">
    <property type="entry name" value="(Trans)glycosidases"/>
    <property type="match status" value="1"/>
</dbReference>
<name>A0ABW3UA32_9GAMM</name>
<dbReference type="RefSeq" id="WP_230435933.1">
    <property type="nucleotide sequence ID" value="NZ_CP087715.1"/>
</dbReference>
<sequence length="74" mass="8423">MQDFQEMEPPLSVGEFAHEHQGQPVDEDPILAEAEARGLGYLGWSWSGDTEPYLDMALNWDPNNLFGWGERWSA</sequence>
<reference evidence="3" key="1">
    <citation type="journal article" date="2019" name="Int. J. Syst. Evol. Microbiol.">
        <title>The Global Catalogue of Microorganisms (GCM) 10K type strain sequencing project: providing services to taxonomists for standard genome sequencing and annotation.</title>
        <authorList>
            <consortium name="The Broad Institute Genomics Platform"/>
            <consortium name="The Broad Institute Genome Sequencing Center for Infectious Disease"/>
            <person name="Wu L."/>
            <person name="Ma J."/>
        </authorList>
    </citation>
    <scope>NUCLEOTIDE SEQUENCE [LARGE SCALE GENOMIC DNA]</scope>
    <source>
        <strain evidence="3">CCUG 54356</strain>
    </source>
</reference>
<gene>
    <name evidence="2" type="ORF">ACFQ2X_11855</name>
</gene>
<proteinExistence type="predicted"/>
<keyword evidence="3" id="KW-1185">Reference proteome</keyword>
<dbReference type="EMBL" id="JBHTLR010000013">
    <property type="protein sequence ID" value="MFD1217296.1"/>
    <property type="molecule type" value="Genomic_DNA"/>
</dbReference>
<evidence type="ECO:0000313" key="2">
    <source>
        <dbReference type="EMBL" id="MFD1217296.1"/>
    </source>
</evidence>
<dbReference type="InterPro" id="IPR017853">
    <property type="entry name" value="GH"/>
</dbReference>
<protein>
    <submittedName>
        <fullName evidence="2">Uncharacterized protein</fullName>
    </submittedName>
</protein>
<dbReference type="Proteomes" id="UP001597264">
    <property type="component" value="Unassembled WGS sequence"/>
</dbReference>